<protein>
    <submittedName>
        <fullName evidence="4">SWI5-dependent HO expression protein 4</fullName>
    </submittedName>
</protein>
<dbReference type="Gene3D" id="1.25.10.100">
    <property type="match status" value="1"/>
</dbReference>
<evidence type="ECO:0000256" key="1">
    <source>
        <dbReference type="ARBA" id="ARBA00004496"/>
    </source>
</evidence>
<dbReference type="Gene3D" id="1.25.10.10">
    <property type="entry name" value="Leucine-rich Repeat Variant"/>
    <property type="match status" value="1"/>
</dbReference>
<sequence length="823" mass="89286">MSSRTKDERLESLLAQADEASAGNELAKAATILREAVQLDAENPEVKKRWLRLAQQQDSNTGDLDALRKYLASGRDEDAKTAFQNLRSKLLTGHDAHDAFQLLTSSSECTKGDGSNATEWQTRIDDLTSILLDRNVEVRKIVVAKFIATPTDIFSQLYGIGDGAFKAVLPIVLDKSLWPDSSKQIAAQQDIFRLCSATLIEAGIERPERAMRAITRLLAVAPENVASLLDQDEIDILLTDLDIRLDQALRRQAMLATSKMLEVTKEKGEEFFATFVTRKVAGQTNVDLILAFSAAAAVFPILPAVAAKLFLTDGFVQQLVPNLEKNSEEAAHGRRKSQTLEQAALELLSAACVDKACREAIKRYCSHWLQGLSDERQGHHKALASLILAKTSDDSIEDVTTKLTGLVIHGDEERDQAVEGLAYTSMQPKIKQRIAADTALLKSLVTALKERKTAMFGCLTVFSNITSYKAALSEEQKKMTHLHAYANSSKLAPDDPLDDEKYVTARCKKLLEANAVSALVASCQQTTSPSNIALVVMILLPLAKDQKHRPKMAQQGAVKLLLQIRDRTNKTDKSTSEAATIEKTASHALARLLISVNPQHVFSSGLPASSAVAALTPLLTLDPENETRDLLPTFEALLALTNLASMSDSTARDQVIRTAFAAIEDLLFSRNTLVQRGSVELVCNLMASPHCIALFADGSPDSKRRLLILLALADVEDLATRKAAGGAFAALTEWDVAVTAVLDVKEGKGIKALLGMCEDENLEVVHRGLVCLGNLVSAPGEVGVRGKNVVKEVDGVGRVREVLRGVKDMQVLGVGVEVLKALG</sequence>
<organism evidence="4 5">
    <name type="scientific">Recurvomyces mirabilis</name>
    <dbReference type="NCBI Taxonomy" id="574656"/>
    <lineage>
        <taxon>Eukaryota</taxon>
        <taxon>Fungi</taxon>
        <taxon>Dikarya</taxon>
        <taxon>Ascomycota</taxon>
        <taxon>Pezizomycotina</taxon>
        <taxon>Dothideomycetes</taxon>
        <taxon>Dothideomycetidae</taxon>
        <taxon>Mycosphaerellales</taxon>
        <taxon>Teratosphaeriaceae</taxon>
        <taxon>Recurvomyces</taxon>
    </lineage>
</organism>
<reference evidence="4" key="1">
    <citation type="submission" date="2023-07" db="EMBL/GenBank/DDBJ databases">
        <title>Black Yeasts Isolated from many extreme environments.</title>
        <authorList>
            <person name="Coleine C."/>
            <person name="Stajich J.E."/>
            <person name="Selbmann L."/>
        </authorList>
    </citation>
    <scope>NUCLEOTIDE SEQUENCE</scope>
    <source>
        <strain evidence="4">CCFEE 5485</strain>
    </source>
</reference>
<proteinExistence type="predicted"/>
<dbReference type="InterPro" id="IPR011989">
    <property type="entry name" value="ARM-like"/>
</dbReference>
<name>A0AAE0WU52_9PEZI</name>
<evidence type="ECO:0000313" key="5">
    <source>
        <dbReference type="Proteomes" id="UP001274830"/>
    </source>
</evidence>
<dbReference type="PANTHER" id="PTHR45994:SF1">
    <property type="entry name" value="FI21225P1"/>
    <property type="match status" value="1"/>
</dbReference>
<keyword evidence="5" id="KW-1185">Reference proteome</keyword>
<comment type="subcellular location">
    <subcellularLocation>
        <location evidence="1">Cytoplasm</location>
    </subcellularLocation>
</comment>
<dbReference type="RefSeq" id="XP_064698114.1">
    <property type="nucleotide sequence ID" value="XM_064834250.1"/>
</dbReference>
<evidence type="ECO:0000256" key="2">
    <source>
        <dbReference type="ARBA" id="ARBA00022490"/>
    </source>
</evidence>
<dbReference type="PANTHER" id="PTHR45994">
    <property type="entry name" value="FI21225P1"/>
    <property type="match status" value="1"/>
</dbReference>
<keyword evidence="2" id="KW-0963">Cytoplasm</keyword>
<dbReference type="Pfam" id="PF11701">
    <property type="entry name" value="UNC45-central"/>
    <property type="match status" value="1"/>
</dbReference>
<dbReference type="Proteomes" id="UP001274830">
    <property type="component" value="Unassembled WGS sequence"/>
</dbReference>
<accession>A0AAE0WU52</accession>
<dbReference type="EMBL" id="JAUTXT010000005">
    <property type="protein sequence ID" value="KAK3677976.1"/>
    <property type="molecule type" value="Genomic_DNA"/>
</dbReference>
<dbReference type="AlphaFoldDB" id="A0AAE0WU52"/>
<feature type="domain" description="UNC-45/Cro1/She4 central" evidence="3">
    <location>
        <begin position="232"/>
        <end position="391"/>
    </location>
</feature>
<dbReference type="GO" id="GO:0005737">
    <property type="term" value="C:cytoplasm"/>
    <property type="evidence" value="ECO:0007669"/>
    <property type="project" value="UniProtKB-SubCell"/>
</dbReference>
<evidence type="ECO:0000259" key="3">
    <source>
        <dbReference type="Pfam" id="PF11701"/>
    </source>
</evidence>
<gene>
    <name evidence="4" type="primary">SHE4</name>
    <name evidence="4" type="ORF">LTR78_002071</name>
</gene>
<dbReference type="GO" id="GO:0051879">
    <property type="term" value="F:Hsp90 protein binding"/>
    <property type="evidence" value="ECO:0007669"/>
    <property type="project" value="TreeGrafter"/>
</dbReference>
<dbReference type="InterPro" id="IPR016024">
    <property type="entry name" value="ARM-type_fold"/>
</dbReference>
<dbReference type="SUPFAM" id="SSF48371">
    <property type="entry name" value="ARM repeat"/>
    <property type="match status" value="2"/>
</dbReference>
<dbReference type="InterPro" id="IPR024660">
    <property type="entry name" value="UCS_central_dom"/>
</dbReference>
<comment type="caution">
    <text evidence="4">The sequence shown here is derived from an EMBL/GenBank/DDBJ whole genome shotgun (WGS) entry which is preliminary data.</text>
</comment>
<dbReference type="GeneID" id="89958779"/>
<evidence type="ECO:0000313" key="4">
    <source>
        <dbReference type="EMBL" id="KAK3677976.1"/>
    </source>
</evidence>